<evidence type="ECO:0000313" key="6">
    <source>
        <dbReference type="Proteomes" id="UP001204615"/>
    </source>
</evidence>
<evidence type="ECO:0000256" key="2">
    <source>
        <dbReference type="ARBA" id="ARBA00023315"/>
    </source>
</evidence>
<evidence type="ECO:0000313" key="5">
    <source>
        <dbReference type="EMBL" id="MCP1374763.1"/>
    </source>
</evidence>
<keyword evidence="2" id="KW-0012">Acyltransferase</keyword>
<accession>A0ABT1FF90</accession>
<dbReference type="EMBL" id="JAMZEK010000002">
    <property type="protein sequence ID" value="MCP1374763.1"/>
    <property type="molecule type" value="Genomic_DNA"/>
</dbReference>
<dbReference type="InterPro" id="IPR016181">
    <property type="entry name" value="Acyl_CoA_acyltransferase"/>
</dbReference>
<evidence type="ECO:0000256" key="1">
    <source>
        <dbReference type="ARBA" id="ARBA00022679"/>
    </source>
</evidence>
<dbReference type="InterPro" id="IPR051531">
    <property type="entry name" value="N-acetyltransferase"/>
</dbReference>
<gene>
    <name evidence="5" type="ORF">NC595_11890</name>
</gene>
<name>A0ABT1FF90_9GAMM</name>
<dbReference type="Gene3D" id="3.40.630.30">
    <property type="match status" value="1"/>
</dbReference>
<feature type="domain" description="N-acetyltransferase" evidence="4">
    <location>
        <begin position="2"/>
        <end position="163"/>
    </location>
</feature>
<evidence type="ECO:0000259" key="4">
    <source>
        <dbReference type="PROSITE" id="PS51186"/>
    </source>
</evidence>
<sequence>MLQLTPITETHLPDVQRYASDPAIGASSYVPSPYPDHGAIAWYATVARRIDEGRAAVFAITEDGAFRGVLSLNDIDATVGRAHLDYWVATPYQHRGVATAATALAVQFASAHLRLRALLSTCLASNLASQQVLERNGFVAYQQSPAPAGKFEGQTLVRLHRRL</sequence>
<dbReference type="SUPFAM" id="SSF55729">
    <property type="entry name" value="Acyl-CoA N-acyltransferases (Nat)"/>
    <property type="match status" value="1"/>
</dbReference>
<proteinExistence type="inferred from homology"/>
<dbReference type="Proteomes" id="UP001204615">
    <property type="component" value="Unassembled WGS sequence"/>
</dbReference>
<comment type="caution">
    <text evidence="5">The sequence shown here is derived from an EMBL/GenBank/DDBJ whole genome shotgun (WGS) entry which is preliminary data.</text>
</comment>
<dbReference type="RefSeq" id="WP_253566693.1">
    <property type="nucleotide sequence ID" value="NZ_JAMZEK010000002.1"/>
</dbReference>
<dbReference type="PANTHER" id="PTHR43792">
    <property type="entry name" value="GNAT FAMILY, PUTATIVE (AFU_ORTHOLOGUE AFUA_3G00765)-RELATED-RELATED"/>
    <property type="match status" value="1"/>
</dbReference>
<evidence type="ECO:0000256" key="3">
    <source>
        <dbReference type="ARBA" id="ARBA00038502"/>
    </source>
</evidence>
<comment type="similarity">
    <text evidence="3">Belongs to the acetyltransferase family. RimJ subfamily.</text>
</comment>
<dbReference type="InterPro" id="IPR000182">
    <property type="entry name" value="GNAT_dom"/>
</dbReference>
<dbReference type="PROSITE" id="PS51186">
    <property type="entry name" value="GNAT"/>
    <property type="match status" value="1"/>
</dbReference>
<keyword evidence="1" id="KW-0808">Transferase</keyword>
<keyword evidence="6" id="KW-1185">Reference proteome</keyword>
<dbReference type="Pfam" id="PF13302">
    <property type="entry name" value="Acetyltransf_3"/>
    <property type="match status" value="1"/>
</dbReference>
<reference evidence="5 6" key="1">
    <citation type="submission" date="2022-06" db="EMBL/GenBank/DDBJ databases">
        <title>Dyella sp. Sa strain:Sa Genome sequencing.</title>
        <authorList>
            <person name="Park S."/>
        </authorList>
    </citation>
    <scope>NUCLEOTIDE SEQUENCE [LARGE SCALE GENOMIC DNA]</scope>
    <source>
        <strain evidence="5 6">Sa</strain>
    </source>
</reference>
<protein>
    <submittedName>
        <fullName evidence="5">GNAT family N-acetyltransferase</fullName>
    </submittedName>
</protein>
<dbReference type="PANTHER" id="PTHR43792:SF8">
    <property type="entry name" value="[RIBOSOMAL PROTEIN US5]-ALANINE N-ACETYLTRANSFERASE"/>
    <property type="match status" value="1"/>
</dbReference>
<organism evidence="5 6">
    <name type="scientific">Dyella lutea</name>
    <dbReference type="NCBI Taxonomy" id="2950441"/>
    <lineage>
        <taxon>Bacteria</taxon>
        <taxon>Pseudomonadati</taxon>
        <taxon>Pseudomonadota</taxon>
        <taxon>Gammaproteobacteria</taxon>
        <taxon>Lysobacterales</taxon>
        <taxon>Rhodanobacteraceae</taxon>
        <taxon>Dyella</taxon>
    </lineage>
</organism>